<dbReference type="OrthoDB" id="1933717at2759"/>
<dbReference type="FunFam" id="3.40.50.720:FF:000710">
    <property type="entry name" value="Serine 3-dehydrogenase"/>
    <property type="match status" value="1"/>
</dbReference>
<proteinExistence type="inferred from homology"/>
<dbReference type="InterPro" id="IPR036291">
    <property type="entry name" value="NAD(P)-bd_dom_sf"/>
</dbReference>
<dbReference type="GeneID" id="27905663"/>
<accession>N1QN78</accession>
<name>N1QN78_SPHMS</name>
<dbReference type="HOGENOM" id="CLU_010194_2_10_1"/>
<feature type="region of interest" description="Disordered" evidence="4">
    <location>
        <begin position="266"/>
        <end position="301"/>
    </location>
</feature>
<dbReference type="Gene3D" id="3.40.50.720">
    <property type="entry name" value="NAD(P)-binding Rossmann-like Domain"/>
    <property type="match status" value="1"/>
</dbReference>
<protein>
    <submittedName>
        <fullName evidence="5">NAD(P)-binding protein</fullName>
    </submittedName>
</protein>
<evidence type="ECO:0000256" key="2">
    <source>
        <dbReference type="ARBA" id="ARBA00023002"/>
    </source>
</evidence>
<dbReference type="InterPro" id="IPR002347">
    <property type="entry name" value="SDR_fam"/>
</dbReference>
<dbReference type="OMA" id="HANKACQ"/>
<dbReference type="GO" id="GO:0016491">
    <property type="term" value="F:oxidoreductase activity"/>
    <property type="evidence" value="ECO:0007669"/>
    <property type="project" value="UniProtKB-KW"/>
</dbReference>
<dbReference type="EMBL" id="KB456260">
    <property type="protein sequence ID" value="EMF17568.1"/>
    <property type="molecule type" value="Genomic_DNA"/>
</dbReference>
<dbReference type="SUPFAM" id="SSF51735">
    <property type="entry name" value="NAD(P)-binding Rossmann-fold domains"/>
    <property type="match status" value="1"/>
</dbReference>
<dbReference type="PRINTS" id="PR00081">
    <property type="entry name" value="GDHRDH"/>
</dbReference>
<feature type="compositionally biased region" description="Gly residues" evidence="4">
    <location>
        <begin position="290"/>
        <end position="301"/>
    </location>
</feature>
<gene>
    <name evidence="5" type="ORF">SEPMUDRAFT_33090</name>
</gene>
<sequence>MSLKGQNVLITGASMGIGAAIARRLAKQKANLILLARNEKKLQELARELQVDSGRLVYCTADISRYDQVEDAVRKAVKEIGDIDILVNNAGLALGAPNRFPDLKVEDIVQMSRTNIDGYMFAAYAALNVGGMKNRKRGIILNVTSVTGLEVPPFPGEAVYHASKAAQEAFTDSLRVELSETNIKVLALRPGIVATHFHQQRVGFDKKQYDEFMEGMEPLLADDVADSAAFMLNQHERVSITNISVVPTAQRTLQVIDRTWNRRNQVGGASAQRGGQQGSQGQQGSNSQGGESGRGANGVRH</sequence>
<dbReference type="Proteomes" id="UP000016931">
    <property type="component" value="Unassembled WGS sequence"/>
</dbReference>
<dbReference type="STRING" id="692275.N1QN78"/>
<keyword evidence="2" id="KW-0560">Oxidoreductase</keyword>
<keyword evidence="6" id="KW-1185">Reference proteome</keyword>
<dbReference type="Pfam" id="PF00106">
    <property type="entry name" value="adh_short"/>
    <property type="match status" value="1"/>
</dbReference>
<dbReference type="PANTHER" id="PTHR42901">
    <property type="entry name" value="ALCOHOL DEHYDROGENASE"/>
    <property type="match status" value="1"/>
</dbReference>
<evidence type="ECO:0000256" key="3">
    <source>
        <dbReference type="RuleBase" id="RU000363"/>
    </source>
</evidence>
<reference evidence="5 6" key="1">
    <citation type="journal article" date="2012" name="PLoS Pathog.">
        <title>Diverse lifestyles and strategies of plant pathogenesis encoded in the genomes of eighteen Dothideomycetes fungi.</title>
        <authorList>
            <person name="Ohm R.A."/>
            <person name="Feau N."/>
            <person name="Henrissat B."/>
            <person name="Schoch C.L."/>
            <person name="Horwitz B.A."/>
            <person name="Barry K.W."/>
            <person name="Condon B.J."/>
            <person name="Copeland A.C."/>
            <person name="Dhillon B."/>
            <person name="Glaser F."/>
            <person name="Hesse C.N."/>
            <person name="Kosti I."/>
            <person name="LaButti K."/>
            <person name="Lindquist E.A."/>
            <person name="Lucas S."/>
            <person name="Salamov A.A."/>
            <person name="Bradshaw R.E."/>
            <person name="Ciuffetti L."/>
            <person name="Hamelin R.C."/>
            <person name="Kema G.H.J."/>
            <person name="Lawrence C."/>
            <person name="Scott J.A."/>
            <person name="Spatafora J.W."/>
            <person name="Turgeon B.G."/>
            <person name="de Wit P.J.G.M."/>
            <person name="Zhong S."/>
            <person name="Goodwin S.B."/>
            <person name="Grigoriev I.V."/>
        </authorList>
    </citation>
    <scope>NUCLEOTIDE SEQUENCE [LARGE SCALE GENOMIC DNA]</scope>
    <source>
        <strain evidence="5 6">SO2202</strain>
    </source>
</reference>
<evidence type="ECO:0000256" key="1">
    <source>
        <dbReference type="ARBA" id="ARBA00006484"/>
    </source>
</evidence>
<comment type="similarity">
    <text evidence="1 3">Belongs to the short-chain dehydrogenases/reductases (SDR) family.</text>
</comment>
<dbReference type="PANTHER" id="PTHR42901:SF1">
    <property type="entry name" value="ALCOHOL DEHYDROGENASE"/>
    <property type="match status" value="1"/>
</dbReference>
<feature type="compositionally biased region" description="Low complexity" evidence="4">
    <location>
        <begin position="267"/>
        <end position="289"/>
    </location>
</feature>
<organism evidence="5 6">
    <name type="scientific">Sphaerulina musiva (strain SO2202)</name>
    <name type="common">Poplar stem canker fungus</name>
    <name type="synonym">Septoria musiva</name>
    <dbReference type="NCBI Taxonomy" id="692275"/>
    <lineage>
        <taxon>Eukaryota</taxon>
        <taxon>Fungi</taxon>
        <taxon>Dikarya</taxon>
        <taxon>Ascomycota</taxon>
        <taxon>Pezizomycotina</taxon>
        <taxon>Dothideomycetes</taxon>
        <taxon>Dothideomycetidae</taxon>
        <taxon>Mycosphaerellales</taxon>
        <taxon>Mycosphaerellaceae</taxon>
        <taxon>Sphaerulina</taxon>
    </lineage>
</organism>
<evidence type="ECO:0000256" key="4">
    <source>
        <dbReference type="SAM" id="MobiDB-lite"/>
    </source>
</evidence>
<dbReference type="RefSeq" id="XP_016765689.1">
    <property type="nucleotide sequence ID" value="XM_016908526.1"/>
</dbReference>
<dbReference type="PRINTS" id="PR00080">
    <property type="entry name" value="SDRFAMILY"/>
</dbReference>
<evidence type="ECO:0000313" key="5">
    <source>
        <dbReference type="EMBL" id="EMF17568.1"/>
    </source>
</evidence>
<evidence type="ECO:0000313" key="6">
    <source>
        <dbReference type="Proteomes" id="UP000016931"/>
    </source>
</evidence>
<dbReference type="AlphaFoldDB" id="N1QN78"/>
<dbReference type="eggNOG" id="KOG1205">
    <property type="taxonomic scope" value="Eukaryota"/>
</dbReference>